<evidence type="ECO:0000256" key="2">
    <source>
        <dbReference type="ARBA" id="ARBA00022801"/>
    </source>
</evidence>
<evidence type="ECO:0000313" key="5">
    <source>
        <dbReference type="EMBL" id="HGZ43073.1"/>
    </source>
</evidence>
<dbReference type="GO" id="GO:0030429">
    <property type="term" value="F:kynureninase activity"/>
    <property type="evidence" value="ECO:0007669"/>
    <property type="project" value="InterPro"/>
</dbReference>
<keyword evidence="1" id="KW-0662">Pyridine nucleotide biosynthesis</keyword>
<dbReference type="Gene3D" id="3.90.1150.10">
    <property type="entry name" value="Aspartate Aminotransferase, domain 1"/>
    <property type="match status" value="1"/>
</dbReference>
<dbReference type="InterPro" id="IPR000192">
    <property type="entry name" value="Aminotrans_V_dom"/>
</dbReference>
<evidence type="ECO:0000256" key="3">
    <source>
        <dbReference type="ARBA" id="ARBA00022898"/>
    </source>
</evidence>
<keyword evidence="5" id="KW-0808">Transferase</keyword>
<keyword evidence="3" id="KW-0663">Pyridoxal phosphate</keyword>
<dbReference type="InterPro" id="IPR015424">
    <property type="entry name" value="PyrdxlP-dep_Trfase"/>
</dbReference>
<accession>A0A832MMM2</accession>
<protein>
    <submittedName>
        <fullName evidence="5">Aminotransferase class V-fold PLP-dependent enzyme</fullName>
    </submittedName>
</protein>
<dbReference type="GO" id="GO:0019441">
    <property type="term" value="P:L-tryptophan catabolic process to kynurenine"/>
    <property type="evidence" value="ECO:0007669"/>
    <property type="project" value="TreeGrafter"/>
</dbReference>
<dbReference type="InterPro" id="IPR015421">
    <property type="entry name" value="PyrdxlP-dep_Trfase_major"/>
</dbReference>
<dbReference type="SUPFAM" id="SSF53383">
    <property type="entry name" value="PLP-dependent transferases"/>
    <property type="match status" value="1"/>
</dbReference>
<comment type="caution">
    <text evidence="5">The sequence shown here is derived from an EMBL/GenBank/DDBJ whole genome shotgun (WGS) entry which is preliminary data.</text>
</comment>
<sequence length="392" mass="42448">MSGSTPVAHDPLLEWRSEFPTVEATLHFASHTLGAMPRGVEEALRQYAHAWKSRGLRAWEEGWFGLPTETGNVLAGILGAAPGTISMCENVTSAEAVFLSAVDFAPPRNRLVCTAEDFPSVLYLYEGLARRGVEVVRVPAREGRRIHEADVVDAIDERTAVVAVSHVMFRTAQVLDLAPIAARARAAGALTLVDAYQSVGTVPLDVRAPALDAVAGGSVKWLCGGPGAAWLYVSPEARGRLRPAFTGWMAHERPFDFDEGPMRWHEGARRFWTGTPAVVAHAAARCGWEIVARIGVPAIRAKSLRQTARMLALADERGWRVVSPRADAARGGTVVLDVPHAAAVCADLLADDVLLDHRPGVGLRLAPHFYTRDDEVEVVMRKVHDAVRRHGG</sequence>
<dbReference type="Gene3D" id="3.40.640.10">
    <property type="entry name" value="Type I PLP-dependent aspartate aminotransferase-like (Major domain)"/>
    <property type="match status" value="1"/>
</dbReference>
<reference evidence="5" key="1">
    <citation type="journal article" date="2020" name="mSystems">
        <title>Genome- and Community-Level Interaction Insights into Carbon Utilization and Element Cycling Functions of Hydrothermarchaeota in Hydrothermal Sediment.</title>
        <authorList>
            <person name="Zhou Z."/>
            <person name="Liu Y."/>
            <person name="Xu W."/>
            <person name="Pan J."/>
            <person name="Luo Z.H."/>
            <person name="Li M."/>
        </authorList>
    </citation>
    <scope>NUCLEOTIDE SEQUENCE [LARGE SCALE GENOMIC DNA]</scope>
    <source>
        <strain evidence="5">SpSt-381</strain>
    </source>
</reference>
<dbReference type="GO" id="GO:0030170">
    <property type="term" value="F:pyridoxal phosphate binding"/>
    <property type="evidence" value="ECO:0007669"/>
    <property type="project" value="InterPro"/>
</dbReference>
<feature type="domain" description="Aminotransferase class V" evidence="4">
    <location>
        <begin position="72"/>
        <end position="338"/>
    </location>
</feature>
<dbReference type="GO" id="GO:0008483">
    <property type="term" value="F:transaminase activity"/>
    <property type="evidence" value="ECO:0007669"/>
    <property type="project" value="UniProtKB-KW"/>
</dbReference>
<evidence type="ECO:0000259" key="4">
    <source>
        <dbReference type="Pfam" id="PF00266"/>
    </source>
</evidence>
<dbReference type="GO" id="GO:0005737">
    <property type="term" value="C:cytoplasm"/>
    <property type="evidence" value="ECO:0007669"/>
    <property type="project" value="InterPro"/>
</dbReference>
<dbReference type="InterPro" id="IPR010111">
    <property type="entry name" value="Kynureninase"/>
</dbReference>
<dbReference type="EMBL" id="DSQF01000012">
    <property type="protein sequence ID" value="HGZ43073.1"/>
    <property type="molecule type" value="Genomic_DNA"/>
</dbReference>
<evidence type="ECO:0000256" key="1">
    <source>
        <dbReference type="ARBA" id="ARBA00022642"/>
    </source>
</evidence>
<dbReference type="PANTHER" id="PTHR14084:SF0">
    <property type="entry name" value="KYNURENINASE"/>
    <property type="match status" value="1"/>
</dbReference>
<dbReference type="GO" id="GO:0009435">
    <property type="term" value="P:NAD+ biosynthetic process"/>
    <property type="evidence" value="ECO:0007669"/>
    <property type="project" value="InterPro"/>
</dbReference>
<dbReference type="PANTHER" id="PTHR14084">
    <property type="entry name" value="KYNURENINASE"/>
    <property type="match status" value="1"/>
</dbReference>
<organism evidence="5">
    <name type="scientific">Eiseniibacteriota bacterium</name>
    <dbReference type="NCBI Taxonomy" id="2212470"/>
    <lineage>
        <taxon>Bacteria</taxon>
        <taxon>Candidatus Eiseniibacteriota</taxon>
    </lineage>
</organism>
<dbReference type="Pfam" id="PF00266">
    <property type="entry name" value="Aminotran_5"/>
    <property type="match status" value="1"/>
</dbReference>
<keyword evidence="5" id="KW-0032">Aminotransferase</keyword>
<keyword evidence="2" id="KW-0378">Hydrolase</keyword>
<dbReference type="AlphaFoldDB" id="A0A832MMM2"/>
<dbReference type="InterPro" id="IPR015422">
    <property type="entry name" value="PyrdxlP-dep_Trfase_small"/>
</dbReference>
<dbReference type="GO" id="GO:0043420">
    <property type="term" value="P:anthranilate metabolic process"/>
    <property type="evidence" value="ECO:0007669"/>
    <property type="project" value="TreeGrafter"/>
</dbReference>
<name>A0A832MMM2_UNCEI</name>
<proteinExistence type="predicted"/>
<gene>
    <name evidence="5" type="ORF">ENR23_06560</name>
</gene>